<evidence type="ECO:0000256" key="2">
    <source>
        <dbReference type="SAM" id="SignalP"/>
    </source>
</evidence>
<feature type="signal peptide" evidence="2">
    <location>
        <begin position="1"/>
        <end position="34"/>
    </location>
</feature>
<dbReference type="RefSeq" id="WP_012824668.1">
    <property type="nucleotide sequence ID" value="NC_013422.1"/>
</dbReference>
<dbReference type="KEGG" id="hna:Hneap_1812"/>
<dbReference type="EMBL" id="CP001801">
    <property type="protein sequence ID" value="ACX96635.1"/>
    <property type="molecule type" value="Genomic_DNA"/>
</dbReference>
<reference evidence="3 4" key="1">
    <citation type="submission" date="2009-10" db="EMBL/GenBank/DDBJ databases">
        <title>Complete sequence of Halothiobacillus neapolitanus c2.</title>
        <authorList>
            <consortium name="US DOE Joint Genome Institute"/>
            <person name="Lucas S."/>
            <person name="Copeland A."/>
            <person name="Lapidus A."/>
            <person name="Glavina del Rio T."/>
            <person name="Tice H."/>
            <person name="Bruce D."/>
            <person name="Goodwin L."/>
            <person name="Pitluck S."/>
            <person name="Davenport K."/>
            <person name="Brettin T."/>
            <person name="Detter J.C."/>
            <person name="Han C."/>
            <person name="Tapia R."/>
            <person name="Larimer F."/>
            <person name="Land M."/>
            <person name="Hauser L."/>
            <person name="Kyrpides N."/>
            <person name="Mikhailova N."/>
            <person name="Kerfeld C."/>
            <person name="Cannon G."/>
            <person name="Heinhort S."/>
        </authorList>
    </citation>
    <scope>NUCLEOTIDE SEQUENCE [LARGE SCALE GENOMIC DNA]</scope>
    <source>
        <strain evidence="4">ATCC 23641 / c2</strain>
    </source>
</reference>
<dbReference type="HOGENOM" id="CLU_1413412_0_0_6"/>
<sequence length="192" mass="21017">MSLQTSNEIISTRRPALRMAVLATALMTLAGGFAAVSQAENLTNAPAGSAAPAGQPYCKNPEQMRADRAAFMQRTLDTMANRLEITASQQAVWDEYKKVRMDMMPKHFKRPGPDMNAAQLAQFRAERVQLMAKKMARLSKATSELRAALAPNQQQVLDEMARQHQHKHFGAHGQKTGMQHGSGGMAGRSSPN</sequence>
<feature type="chain" id="PRO_5003009702" description="LTXXQ motif family protein" evidence="2">
    <location>
        <begin position="35"/>
        <end position="192"/>
    </location>
</feature>
<dbReference type="Proteomes" id="UP000009102">
    <property type="component" value="Chromosome"/>
</dbReference>
<evidence type="ECO:0000256" key="1">
    <source>
        <dbReference type="SAM" id="MobiDB-lite"/>
    </source>
</evidence>
<dbReference type="InterPro" id="IPR012899">
    <property type="entry name" value="LTXXQ"/>
</dbReference>
<dbReference type="OrthoDB" id="7283650at2"/>
<dbReference type="InterPro" id="IPR006311">
    <property type="entry name" value="TAT_signal"/>
</dbReference>
<keyword evidence="2" id="KW-0732">Signal</keyword>
<keyword evidence="4" id="KW-1185">Reference proteome</keyword>
<evidence type="ECO:0000313" key="3">
    <source>
        <dbReference type="EMBL" id="ACX96635.1"/>
    </source>
</evidence>
<accession>D0L1R2</accession>
<name>D0L1R2_HALNC</name>
<organism evidence="3 4">
    <name type="scientific">Halothiobacillus neapolitanus (strain ATCC 23641 / DSM 15147 / CIP 104769 / NCIMB 8539 / c2)</name>
    <name type="common">Thiobacillus neapolitanus</name>
    <dbReference type="NCBI Taxonomy" id="555778"/>
    <lineage>
        <taxon>Bacteria</taxon>
        <taxon>Pseudomonadati</taxon>
        <taxon>Pseudomonadota</taxon>
        <taxon>Gammaproteobacteria</taxon>
        <taxon>Chromatiales</taxon>
        <taxon>Halothiobacillaceae</taxon>
        <taxon>Halothiobacillus</taxon>
    </lineage>
</organism>
<evidence type="ECO:0008006" key="5">
    <source>
        <dbReference type="Google" id="ProtNLM"/>
    </source>
</evidence>
<evidence type="ECO:0000313" key="4">
    <source>
        <dbReference type="Proteomes" id="UP000009102"/>
    </source>
</evidence>
<protein>
    <recommendedName>
        <fullName evidence="5">LTXXQ motif family protein</fullName>
    </recommendedName>
</protein>
<dbReference type="GO" id="GO:0042597">
    <property type="term" value="C:periplasmic space"/>
    <property type="evidence" value="ECO:0007669"/>
    <property type="project" value="InterPro"/>
</dbReference>
<feature type="region of interest" description="Disordered" evidence="1">
    <location>
        <begin position="166"/>
        <end position="192"/>
    </location>
</feature>
<gene>
    <name evidence="3" type="ordered locus">Hneap_1812</name>
</gene>
<dbReference type="AlphaFoldDB" id="D0L1R2"/>
<dbReference type="Pfam" id="PF07813">
    <property type="entry name" value="LTXXQ"/>
    <property type="match status" value="1"/>
</dbReference>
<proteinExistence type="predicted"/>
<dbReference type="STRING" id="555778.Hneap_1812"/>
<dbReference type="PROSITE" id="PS51318">
    <property type="entry name" value="TAT"/>
    <property type="match status" value="1"/>
</dbReference>